<gene>
    <name evidence="12" type="ORF">MGAL_10B085268</name>
</gene>
<dbReference type="PROSITE" id="PS50262">
    <property type="entry name" value="G_PROTEIN_RECEP_F1_2"/>
    <property type="match status" value="1"/>
</dbReference>
<comment type="subcellular location">
    <subcellularLocation>
        <location evidence="1">Membrane</location>
        <topology evidence="1">Multi-pass membrane protein</topology>
    </subcellularLocation>
</comment>
<evidence type="ECO:0000313" key="12">
    <source>
        <dbReference type="EMBL" id="VDI44183.1"/>
    </source>
</evidence>
<dbReference type="Pfam" id="PF00001">
    <property type="entry name" value="7tm_1"/>
    <property type="match status" value="1"/>
</dbReference>
<dbReference type="PROSITE" id="PS00237">
    <property type="entry name" value="G_PROTEIN_RECEP_F1_1"/>
    <property type="match status" value="1"/>
</dbReference>
<feature type="transmembrane region" description="Helical" evidence="10">
    <location>
        <begin position="39"/>
        <end position="61"/>
    </location>
</feature>
<feature type="transmembrane region" description="Helical" evidence="10">
    <location>
        <begin position="378"/>
        <end position="403"/>
    </location>
</feature>
<dbReference type="Proteomes" id="UP000596742">
    <property type="component" value="Unassembled WGS sequence"/>
</dbReference>
<protein>
    <recommendedName>
        <fullName evidence="11">G-protein coupled receptors family 1 profile domain-containing protein</fullName>
    </recommendedName>
</protein>
<feature type="transmembrane region" description="Helical" evidence="10">
    <location>
        <begin position="423"/>
        <end position="442"/>
    </location>
</feature>
<dbReference type="GO" id="GO:0016020">
    <property type="term" value="C:membrane"/>
    <property type="evidence" value="ECO:0007669"/>
    <property type="project" value="UniProtKB-SubCell"/>
</dbReference>
<evidence type="ECO:0000256" key="2">
    <source>
        <dbReference type="ARBA" id="ARBA00022692"/>
    </source>
</evidence>
<feature type="transmembrane region" description="Helical" evidence="10">
    <location>
        <begin position="151"/>
        <end position="172"/>
    </location>
</feature>
<name>A0A8B6F3V8_MYTGA</name>
<feature type="transmembrane region" description="Helical" evidence="10">
    <location>
        <begin position="111"/>
        <end position="130"/>
    </location>
</feature>
<keyword evidence="2 8" id="KW-0812">Transmembrane</keyword>
<dbReference type="PRINTS" id="PR00237">
    <property type="entry name" value="GPCRRHODOPSN"/>
</dbReference>
<proteinExistence type="inferred from homology"/>
<sequence>MNYSILYLNSSFKGVDSNLTETLSLSELNSQEVFKRLPVIVFISILILMGTIGNLHVLYIYYRKFNRSTYRNFVLTLAAIDIVSCTISMPFEIYDELYPYLFQANVACKVFRFINFTLAIATGLMLVVISSERYRRICRPFGSQLTEKQSIYAMIGIIICASGASLPALYVYGIKTTQIPGYDSVGTECTWGDHIEVYVGYIFYGETLMTVIGCMIALVVIYSIVGKYLWDHAHKMSKNMRTKYQMKEPIKLDVIEEETADQIRRARDSFRSIKQSNENGTAATKDEMKHNKLNKKSRKLELPIINIKQNSDAPTSSGNTSPNHIPKTSPNWKGQKKLQTRDMKGLKKAFKNVTGRPAGANPLLSKPEKSVPDREKRITIVLFTITVLFIVSFLPYIVILILYSADESYEKSMTTVEHAVYLIGLRLYMINNVANPFLYSSFDSKFKKHLMEIYSFLSALI</sequence>
<dbReference type="CDD" id="cd00637">
    <property type="entry name" value="7tm_classA_rhodopsin-like"/>
    <property type="match status" value="1"/>
</dbReference>
<feature type="transmembrane region" description="Helical" evidence="10">
    <location>
        <begin position="73"/>
        <end position="91"/>
    </location>
</feature>
<feature type="region of interest" description="Disordered" evidence="9">
    <location>
        <begin position="267"/>
        <end position="293"/>
    </location>
</feature>
<keyword evidence="6 8" id="KW-0675">Receptor</keyword>
<evidence type="ECO:0000256" key="9">
    <source>
        <dbReference type="SAM" id="MobiDB-lite"/>
    </source>
</evidence>
<evidence type="ECO:0000313" key="13">
    <source>
        <dbReference type="Proteomes" id="UP000596742"/>
    </source>
</evidence>
<dbReference type="Gene3D" id="1.20.1070.10">
    <property type="entry name" value="Rhodopsin 7-helix transmembrane proteins"/>
    <property type="match status" value="2"/>
</dbReference>
<keyword evidence="3 10" id="KW-1133">Transmembrane helix</keyword>
<feature type="transmembrane region" description="Helical" evidence="10">
    <location>
        <begin position="208"/>
        <end position="230"/>
    </location>
</feature>
<evidence type="ECO:0000256" key="3">
    <source>
        <dbReference type="ARBA" id="ARBA00022989"/>
    </source>
</evidence>
<feature type="compositionally biased region" description="Polar residues" evidence="9">
    <location>
        <begin position="272"/>
        <end position="282"/>
    </location>
</feature>
<organism evidence="12 13">
    <name type="scientific">Mytilus galloprovincialis</name>
    <name type="common">Mediterranean mussel</name>
    <dbReference type="NCBI Taxonomy" id="29158"/>
    <lineage>
        <taxon>Eukaryota</taxon>
        <taxon>Metazoa</taxon>
        <taxon>Spiralia</taxon>
        <taxon>Lophotrochozoa</taxon>
        <taxon>Mollusca</taxon>
        <taxon>Bivalvia</taxon>
        <taxon>Autobranchia</taxon>
        <taxon>Pteriomorphia</taxon>
        <taxon>Mytilida</taxon>
        <taxon>Mytiloidea</taxon>
        <taxon>Mytilidae</taxon>
        <taxon>Mytilinae</taxon>
        <taxon>Mytilus</taxon>
    </lineage>
</organism>
<evidence type="ECO:0000256" key="7">
    <source>
        <dbReference type="ARBA" id="ARBA00023224"/>
    </source>
</evidence>
<dbReference type="EMBL" id="UYJE01006235">
    <property type="protein sequence ID" value="VDI44183.1"/>
    <property type="molecule type" value="Genomic_DNA"/>
</dbReference>
<evidence type="ECO:0000256" key="10">
    <source>
        <dbReference type="SAM" id="Phobius"/>
    </source>
</evidence>
<keyword evidence="4 8" id="KW-0297">G-protein coupled receptor</keyword>
<evidence type="ECO:0000256" key="1">
    <source>
        <dbReference type="ARBA" id="ARBA00004141"/>
    </source>
</evidence>
<feature type="domain" description="G-protein coupled receptors family 1 profile" evidence="11">
    <location>
        <begin position="53"/>
        <end position="439"/>
    </location>
</feature>
<dbReference type="PANTHER" id="PTHR24243:SF208">
    <property type="entry name" value="PYROKININ-1 RECEPTOR"/>
    <property type="match status" value="1"/>
</dbReference>
<dbReference type="SUPFAM" id="SSF81321">
    <property type="entry name" value="Family A G protein-coupled receptor-like"/>
    <property type="match status" value="1"/>
</dbReference>
<feature type="compositionally biased region" description="Polar residues" evidence="9">
    <location>
        <begin position="309"/>
        <end position="332"/>
    </location>
</feature>
<keyword evidence="13" id="KW-1185">Reference proteome</keyword>
<comment type="similarity">
    <text evidence="8">Belongs to the G-protein coupled receptor 1 family.</text>
</comment>
<dbReference type="InterPro" id="IPR000276">
    <property type="entry name" value="GPCR_Rhodpsn"/>
</dbReference>
<evidence type="ECO:0000256" key="5">
    <source>
        <dbReference type="ARBA" id="ARBA00023136"/>
    </source>
</evidence>
<feature type="region of interest" description="Disordered" evidence="9">
    <location>
        <begin position="309"/>
        <end position="338"/>
    </location>
</feature>
<dbReference type="GO" id="GO:0004930">
    <property type="term" value="F:G protein-coupled receptor activity"/>
    <property type="evidence" value="ECO:0007669"/>
    <property type="project" value="UniProtKB-KW"/>
</dbReference>
<dbReference type="InterPro" id="IPR017452">
    <property type="entry name" value="GPCR_Rhodpsn_7TM"/>
</dbReference>
<evidence type="ECO:0000256" key="4">
    <source>
        <dbReference type="ARBA" id="ARBA00023040"/>
    </source>
</evidence>
<accession>A0A8B6F3V8</accession>
<dbReference type="AlphaFoldDB" id="A0A8B6F3V8"/>
<keyword evidence="7 8" id="KW-0807">Transducer</keyword>
<evidence type="ECO:0000256" key="6">
    <source>
        <dbReference type="ARBA" id="ARBA00023170"/>
    </source>
</evidence>
<dbReference type="PANTHER" id="PTHR24243">
    <property type="entry name" value="G-PROTEIN COUPLED RECEPTOR"/>
    <property type="match status" value="1"/>
</dbReference>
<comment type="caution">
    <text evidence="12">The sequence shown here is derived from an EMBL/GenBank/DDBJ whole genome shotgun (WGS) entry which is preliminary data.</text>
</comment>
<keyword evidence="5 10" id="KW-0472">Membrane</keyword>
<evidence type="ECO:0000256" key="8">
    <source>
        <dbReference type="RuleBase" id="RU000688"/>
    </source>
</evidence>
<dbReference type="OrthoDB" id="6144223at2759"/>
<evidence type="ECO:0000259" key="11">
    <source>
        <dbReference type="PROSITE" id="PS50262"/>
    </source>
</evidence>
<reference evidence="12" key="1">
    <citation type="submission" date="2018-11" db="EMBL/GenBank/DDBJ databases">
        <authorList>
            <person name="Alioto T."/>
            <person name="Alioto T."/>
        </authorList>
    </citation>
    <scope>NUCLEOTIDE SEQUENCE</scope>
</reference>